<evidence type="ECO:0000313" key="2">
    <source>
        <dbReference type="EMBL" id="KAH9306211.1"/>
    </source>
</evidence>
<name>A0AA38FLM9_TAXCH</name>
<sequence>KIGSVAYKLELPPSSHIHLSIPCFMPEREVIGQKFEAQTELPELFEEGRIILEPEKILQTRTKRLRTRDIKEYLIKWKNLSIETPPGRMK</sequence>
<dbReference type="AlphaFoldDB" id="A0AA38FLM9"/>
<dbReference type="InterPro" id="IPR016197">
    <property type="entry name" value="Chromo-like_dom_sf"/>
</dbReference>
<feature type="non-terminal residue" evidence="2">
    <location>
        <position position="90"/>
    </location>
</feature>
<dbReference type="PROSITE" id="PS50013">
    <property type="entry name" value="CHROMO_2"/>
    <property type="match status" value="1"/>
</dbReference>
<comment type="caution">
    <text evidence="2">The sequence shown here is derived from an EMBL/GenBank/DDBJ whole genome shotgun (WGS) entry which is preliminary data.</text>
</comment>
<reference evidence="2 3" key="1">
    <citation type="journal article" date="2021" name="Nat. Plants">
        <title>The Taxus genome provides insights into paclitaxel biosynthesis.</title>
        <authorList>
            <person name="Xiong X."/>
            <person name="Gou J."/>
            <person name="Liao Q."/>
            <person name="Li Y."/>
            <person name="Zhou Q."/>
            <person name="Bi G."/>
            <person name="Li C."/>
            <person name="Du R."/>
            <person name="Wang X."/>
            <person name="Sun T."/>
            <person name="Guo L."/>
            <person name="Liang H."/>
            <person name="Lu P."/>
            <person name="Wu Y."/>
            <person name="Zhang Z."/>
            <person name="Ro D.K."/>
            <person name="Shang Y."/>
            <person name="Huang S."/>
            <person name="Yan J."/>
        </authorList>
    </citation>
    <scope>NUCLEOTIDE SEQUENCE [LARGE SCALE GENOMIC DNA]</scope>
    <source>
        <strain evidence="2">Ta-2019</strain>
    </source>
</reference>
<feature type="non-terminal residue" evidence="2">
    <location>
        <position position="1"/>
    </location>
</feature>
<gene>
    <name evidence="2" type="ORF">KI387_010615</name>
</gene>
<dbReference type="InterPro" id="IPR000953">
    <property type="entry name" value="Chromo/chromo_shadow_dom"/>
</dbReference>
<dbReference type="EMBL" id="JAHRHJ020000008">
    <property type="protein sequence ID" value="KAH9306211.1"/>
    <property type="molecule type" value="Genomic_DNA"/>
</dbReference>
<proteinExistence type="predicted"/>
<dbReference type="Proteomes" id="UP000824469">
    <property type="component" value="Unassembled WGS sequence"/>
</dbReference>
<keyword evidence="3" id="KW-1185">Reference proteome</keyword>
<protein>
    <recommendedName>
        <fullName evidence="1">Chromo domain-containing protein</fullName>
    </recommendedName>
</protein>
<dbReference type="SUPFAM" id="SSF54160">
    <property type="entry name" value="Chromo domain-like"/>
    <property type="match status" value="1"/>
</dbReference>
<feature type="domain" description="Chromo" evidence="1">
    <location>
        <begin position="52"/>
        <end position="90"/>
    </location>
</feature>
<organism evidence="2 3">
    <name type="scientific">Taxus chinensis</name>
    <name type="common">Chinese yew</name>
    <name type="synonym">Taxus wallichiana var. chinensis</name>
    <dbReference type="NCBI Taxonomy" id="29808"/>
    <lineage>
        <taxon>Eukaryota</taxon>
        <taxon>Viridiplantae</taxon>
        <taxon>Streptophyta</taxon>
        <taxon>Embryophyta</taxon>
        <taxon>Tracheophyta</taxon>
        <taxon>Spermatophyta</taxon>
        <taxon>Pinopsida</taxon>
        <taxon>Pinidae</taxon>
        <taxon>Conifers II</taxon>
        <taxon>Cupressales</taxon>
        <taxon>Taxaceae</taxon>
        <taxon>Taxus</taxon>
    </lineage>
</organism>
<evidence type="ECO:0000259" key="1">
    <source>
        <dbReference type="PROSITE" id="PS50013"/>
    </source>
</evidence>
<accession>A0AA38FLM9</accession>
<evidence type="ECO:0000313" key="3">
    <source>
        <dbReference type="Proteomes" id="UP000824469"/>
    </source>
</evidence>